<organism evidence="1 2">
    <name type="scientific">Plastoroseomonas hellenica</name>
    <dbReference type="NCBI Taxonomy" id="2687306"/>
    <lineage>
        <taxon>Bacteria</taxon>
        <taxon>Pseudomonadati</taxon>
        <taxon>Pseudomonadota</taxon>
        <taxon>Alphaproteobacteria</taxon>
        <taxon>Acetobacterales</taxon>
        <taxon>Acetobacteraceae</taxon>
        <taxon>Plastoroseomonas</taxon>
    </lineage>
</organism>
<proteinExistence type="predicted"/>
<dbReference type="EMBL" id="JAAGBB010000016">
    <property type="protein sequence ID" value="MBR0665570.1"/>
    <property type="molecule type" value="Genomic_DNA"/>
</dbReference>
<dbReference type="Proteomes" id="UP001196870">
    <property type="component" value="Unassembled WGS sequence"/>
</dbReference>
<gene>
    <name evidence="1" type="ORF">GXW71_14520</name>
</gene>
<evidence type="ECO:0008006" key="3">
    <source>
        <dbReference type="Google" id="ProtNLM"/>
    </source>
</evidence>
<sequence>MKLAMKPEEIALFKSLLACSRRYVEFGAGGSTVLAASLVKEAVTSVDSSKEWLDRVRQDCEAQKCPVSPTLIHVDIGELKDWGYPRDTKRRPDWPRYYSWLGDSRDGALADLFLVDGRFRVASFLQVFLQGNPDSLIAIHDFANRPKYHVIHEFGREVARAENFSVFLRRPGADRKRALEVLEAHAYVAD</sequence>
<comment type="caution">
    <text evidence="1">The sequence shown here is derived from an EMBL/GenBank/DDBJ whole genome shotgun (WGS) entry which is preliminary data.</text>
</comment>
<accession>A0ABS5EZ33</accession>
<keyword evidence="2" id="KW-1185">Reference proteome</keyword>
<evidence type="ECO:0000313" key="1">
    <source>
        <dbReference type="EMBL" id="MBR0665570.1"/>
    </source>
</evidence>
<dbReference type="RefSeq" id="WP_211853244.1">
    <property type="nucleotide sequence ID" value="NZ_JAAGBB010000016.1"/>
</dbReference>
<dbReference type="InterPro" id="IPR029063">
    <property type="entry name" value="SAM-dependent_MTases_sf"/>
</dbReference>
<evidence type="ECO:0000313" key="2">
    <source>
        <dbReference type="Proteomes" id="UP001196870"/>
    </source>
</evidence>
<protein>
    <recommendedName>
        <fullName evidence="3">Class I SAM-dependent methyltransferase</fullName>
    </recommendedName>
</protein>
<reference evidence="2" key="1">
    <citation type="journal article" date="2021" name="Syst. Appl. Microbiol.">
        <title>Roseomonas hellenica sp. nov., isolated from roots of wild-growing Alkanna tinctoria.</title>
        <authorList>
            <person name="Rat A."/>
            <person name="Naranjo H.D."/>
            <person name="Lebbe L."/>
            <person name="Cnockaert M."/>
            <person name="Krigas N."/>
            <person name="Grigoriadou K."/>
            <person name="Maloupa E."/>
            <person name="Willems A."/>
        </authorList>
    </citation>
    <scope>NUCLEOTIDE SEQUENCE [LARGE SCALE GENOMIC DNA]</scope>
    <source>
        <strain evidence="2">LMG 31523</strain>
    </source>
</reference>
<name>A0ABS5EZ33_9PROT</name>
<dbReference type="Gene3D" id="3.40.50.150">
    <property type="entry name" value="Vaccinia Virus protein VP39"/>
    <property type="match status" value="1"/>
</dbReference>